<name>A0A8S9R2T8_BRACR</name>
<protein>
    <submittedName>
        <fullName evidence="1">Uncharacterized protein</fullName>
    </submittedName>
</protein>
<proteinExistence type="predicted"/>
<accession>A0A8S9R2T8</accession>
<gene>
    <name evidence="1" type="ORF">F2Q69_00014517</name>
</gene>
<organism evidence="1 2">
    <name type="scientific">Brassica cretica</name>
    <name type="common">Mustard</name>
    <dbReference type="NCBI Taxonomy" id="69181"/>
    <lineage>
        <taxon>Eukaryota</taxon>
        <taxon>Viridiplantae</taxon>
        <taxon>Streptophyta</taxon>
        <taxon>Embryophyta</taxon>
        <taxon>Tracheophyta</taxon>
        <taxon>Spermatophyta</taxon>
        <taxon>Magnoliopsida</taxon>
        <taxon>eudicotyledons</taxon>
        <taxon>Gunneridae</taxon>
        <taxon>Pentapetalae</taxon>
        <taxon>rosids</taxon>
        <taxon>malvids</taxon>
        <taxon>Brassicales</taxon>
        <taxon>Brassicaceae</taxon>
        <taxon>Brassiceae</taxon>
        <taxon>Brassica</taxon>
    </lineage>
</organism>
<dbReference type="EMBL" id="QGKX02000996">
    <property type="protein sequence ID" value="KAF3557209.1"/>
    <property type="molecule type" value="Genomic_DNA"/>
</dbReference>
<comment type="caution">
    <text evidence="1">The sequence shown here is derived from an EMBL/GenBank/DDBJ whole genome shotgun (WGS) entry which is preliminary data.</text>
</comment>
<dbReference type="AlphaFoldDB" id="A0A8S9R2T8"/>
<dbReference type="Proteomes" id="UP000712600">
    <property type="component" value="Unassembled WGS sequence"/>
</dbReference>
<reference evidence="1" key="1">
    <citation type="submission" date="2019-12" db="EMBL/GenBank/DDBJ databases">
        <title>Genome sequencing and annotation of Brassica cretica.</title>
        <authorList>
            <person name="Studholme D.J."/>
            <person name="Sarris P."/>
        </authorList>
    </citation>
    <scope>NUCLEOTIDE SEQUENCE</scope>
    <source>
        <strain evidence="1">PFS-109/04</strain>
        <tissue evidence="1">Leaf</tissue>
    </source>
</reference>
<sequence>MMHRHSPPPCLMSMWRFVFTTTTRRSLQNRDHRRHTASPVHHSNDTIHAAVVSRSHSRNCQPLLCATMGRGSSEGHLSPESSQVSLSLHQFSGVVISKKHGTLGETDEYMIFGRIWCYWAFYSDFLFGYRVSGVVYMGYCVMRYCWWHAVLQIGGDGCHNLPDVQQQMCDVSVHQFSQALSVSLVMIPRLSMSGYVAFLLTPYFKKIVPRVFVTGDYGPYEPPCFSFLLPLLDLFLYNPAVRLIKKQPLLPSALLGAIATTVAYGRGVHRLVLHHCDDLGVLLPKNAVDFS</sequence>
<evidence type="ECO:0000313" key="2">
    <source>
        <dbReference type="Proteomes" id="UP000712600"/>
    </source>
</evidence>
<evidence type="ECO:0000313" key="1">
    <source>
        <dbReference type="EMBL" id="KAF3557209.1"/>
    </source>
</evidence>